<organism evidence="1 2">
    <name type="scientific">Cerasibacillus quisquiliarum</name>
    <dbReference type="NCBI Taxonomy" id="227865"/>
    <lineage>
        <taxon>Bacteria</taxon>
        <taxon>Bacillati</taxon>
        <taxon>Bacillota</taxon>
        <taxon>Bacilli</taxon>
        <taxon>Bacillales</taxon>
        <taxon>Bacillaceae</taxon>
        <taxon>Cerasibacillus</taxon>
    </lineage>
</organism>
<dbReference type="AlphaFoldDB" id="A0A511UZG4"/>
<proteinExistence type="predicted"/>
<dbReference type="InterPro" id="IPR015315">
    <property type="entry name" value="DUF1963"/>
</dbReference>
<keyword evidence="2" id="KW-1185">Reference proteome</keyword>
<gene>
    <name evidence="1" type="ORF">CQU01_22680</name>
</gene>
<sequence>MPTFDQQNFFPVEKELGMSFKPQKELISFDDYRFNQITNLENLSDDEYDEIAESYIELTTYSSGSKLSGYPVFTQDDPRYKEQYQSYDILLFQIDSYDTPGIMWGDAGVANYFITSGDLKSRNLLNVLHDWDCH</sequence>
<evidence type="ECO:0008006" key="3">
    <source>
        <dbReference type="Google" id="ProtNLM"/>
    </source>
</evidence>
<dbReference type="InterPro" id="IPR035948">
    <property type="entry name" value="YwqG-like_sf"/>
</dbReference>
<evidence type="ECO:0000313" key="2">
    <source>
        <dbReference type="Proteomes" id="UP000321491"/>
    </source>
</evidence>
<dbReference type="SUPFAM" id="SSF103032">
    <property type="entry name" value="Hypothetical protein YwqG"/>
    <property type="match status" value="1"/>
</dbReference>
<dbReference type="EMBL" id="BJXW01000026">
    <property type="protein sequence ID" value="GEN32030.1"/>
    <property type="molecule type" value="Genomic_DNA"/>
</dbReference>
<dbReference type="Proteomes" id="UP000321491">
    <property type="component" value="Unassembled WGS sequence"/>
</dbReference>
<dbReference type="Gene3D" id="2.30.320.10">
    <property type="entry name" value="YwqG-like"/>
    <property type="match status" value="1"/>
</dbReference>
<dbReference type="PANTHER" id="PTHR36436:SF6">
    <property type="entry name" value="SLL5081 PROTEIN"/>
    <property type="match status" value="1"/>
</dbReference>
<reference evidence="1 2" key="1">
    <citation type="submission" date="2019-07" db="EMBL/GenBank/DDBJ databases">
        <title>Whole genome shotgun sequence of Cerasibacillus quisquiliarum NBRC 102429.</title>
        <authorList>
            <person name="Hosoyama A."/>
            <person name="Uohara A."/>
            <person name="Ohji S."/>
            <person name="Ichikawa N."/>
        </authorList>
    </citation>
    <scope>NUCLEOTIDE SEQUENCE [LARGE SCALE GENOMIC DNA]</scope>
    <source>
        <strain evidence="1 2">NBRC 102429</strain>
    </source>
</reference>
<accession>A0A511UZG4</accession>
<name>A0A511UZG4_9BACI</name>
<protein>
    <recommendedName>
        <fullName evidence="3">DUF1963 domain-containing protein</fullName>
    </recommendedName>
</protein>
<dbReference type="PANTHER" id="PTHR36436">
    <property type="entry name" value="SLL5081 PROTEIN"/>
    <property type="match status" value="1"/>
</dbReference>
<comment type="caution">
    <text evidence="1">The sequence shown here is derived from an EMBL/GenBank/DDBJ whole genome shotgun (WGS) entry which is preliminary data.</text>
</comment>
<dbReference type="Pfam" id="PF09234">
    <property type="entry name" value="DUF1963"/>
    <property type="match status" value="1"/>
</dbReference>
<evidence type="ECO:0000313" key="1">
    <source>
        <dbReference type="EMBL" id="GEN32030.1"/>
    </source>
</evidence>